<organism evidence="2 3">
    <name type="scientific">Debaryomyces fabryi</name>
    <dbReference type="NCBI Taxonomy" id="58627"/>
    <lineage>
        <taxon>Eukaryota</taxon>
        <taxon>Fungi</taxon>
        <taxon>Dikarya</taxon>
        <taxon>Ascomycota</taxon>
        <taxon>Saccharomycotina</taxon>
        <taxon>Pichiomycetes</taxon>
        <taxon>Debaryomycetaceae</taxon>
        <taxon>Debaryomyces</taxon>
    </lineage>
</organism>
<feature type="compositionally biased region" description="Low complexity" evidence="1">
    <location>
        <begin position="277"/>
        <end position="293"/>
    </location>
</feature>
<dbReference type="EMBL" id="LMYN01000051">
    <property type="protein sequence ID" value="KSA01504.1"/>
    <property type="molecule type" value="Genomic_DNA"/>
</dbReference>
<feature type="region of interest" description="Disordered" evidence="1">
    <location>
        <begin position="268"/>
        <end position="302"/>
    </location>
</feature>
<dbReference type="RefSeq" id="XP_015467606.1">
    <property type="nucleotide sequence ID" value="XM_015611555.1"/>
</dbReference>
<sequence>MHMLRENNNTGNTFAASSPNDSSSPADVDNSMNSNAGTGVKPKTPLKKEELEKIAKQLKKKLSKATIAAKQSLSPANVRVGAMPKSSPLKNYNKNFESSPHGGILSSSPTHLYSPNGKSPTQMKSLAAVYLSSSPLKRRTSVSSELADSPTKKKGPRENDNKEERQPQMVLQAVDETPLTPPRNMATLKPSPSLTASKQQSTPNLQKRRSSVGTPNVLLRTPTQTRPSTSGDGQDEEGADLLMYLASSPSPAKPYLSNTPRSKTEFHLTSHHHDIHPPASAPSSSVSHKAPSSFIVPPPPLTPKRHITTSAKTPQSRLTPSVNLFNNLSVNNGGLPSSGLTLTPAGFNMNDYVNFFTPSPGSANMNSNSNNLSKAFLKTPDFNTIITSNKQRVDGKMINFDKVGLFGSNNNDSTKE</sequence>
<feature type="compositionally biased region" description="Polar residues" evidence="1">
    <location>
        <begin position="88"/>
        <end position="98"/>
    </location>
</feature>
<name>A0A0V1PZ66_9ASCO</name>
<feature type="compositionally biased region" description="Polar residues" evidence="1">
    <location>
        <begin position="131"/>
        <end position="146"/>
    </location>
</feature>
<feature type="region of interest" description="Disordered" evidence="1">
    <location>
        <begin position="1"/>
        <end position="50"/>
    </location>
</feature>
<evidence type="ECO:0000313" key="2">
    <source>
        <dbReference type="EMBL" id="KSA01504.1"/>
    </source>
</evidence>
<feature type="compositionally biased region" description="Polar residues" evidence="1">
    <location>
        <begin position="105"/>
        <end position="124"/>
    </location>
</feature>
<evidence type="ECO:0000313" key="3">
    <source>
        <dbReference type="Proteomes" id="UP000054251"/>
    </source>
</evidence>
<feature type="compositionally biased region" description="Polar residues" evidence="1">
    <location>
        <begin position="221"/>
        <end position="232"/>
    </location>
</feature>
<evidence type="ECO:0000256" key="1">
    <source>
        <dbReference type="SAM" id="MobiDB-lite"/>
    </source>
</evidence>
<dbReference type="GeneID" id="26839734"/>
<dbReference type="OrthoDB" id="2163387at2759"/>
<accession>A0A0V1PZ66</accession>
<comment type="caution">
    <text evidence="2">The sequence shown here is derived from an EMBL/GenBank/DDBJ whole genome shotgun (WGS) entry which is preliminary data.</text>
</comment>
<gene>
    <name evidence="2" type="ORF">AC631_02725</name>
</gene>
<feature type="compositionally biased region" description="Polar residues" evidence="1">
    <location>
        <begin position="190"/>
        <end position="205"/>
    </location>
</feature>
<feature type="region of interest" description="Disordered" evidence="1">
    <location>
        <begin position="64"/>
        <end position="236"/>
    </location>
</feature>
<proteinExistence type="predicted"/>
<feature type="compositionally biased region" description="Low complexity" evidence="1">
    <location>
        <begin position="15"/>
        <end position="31"/>
    </location>
</feature>
<dbReference type="AlphaFoldDB" id="A0A0V1PZ66"/>
<feature type="compositionally biased region" description="Polar residues" evidence="1">
    <location>
        <begin position="1"/>
        <end position="14"/>
    </location>
</feature>
<dbReference type="Proteomes" id="UP000054251">
    <property type="component" value="Unassembled WGS sequence"/>
</dbReference>
<keyword evidence="3" id="KW-1185">Reference proteome</keyword>
<reference evidence="2 3" key="1">
    <citation type="submission" date="2015-11" db="EMBL/GenBank/DDBJ databases">
        <title>The genome of Debaryomyces fabryi.</title>
        <authorList>
            <person name="Tafer H."/>
            <person name="Lopandic K."/>
        </authorList>
    </citation>
    <scope>NUCLEOTIDE SEQUENCE [LARGE SCALE GENOMIC DNA]</scope>
    <source>
        <strain evidence="2 3">CBS 789</strain>
    </source>
</reference>
<protein>
    <submittedName>
        <fullName evidence="2">Uncharacterized protein</fullName>
    </submittedName>
</protein>
<feature type="compositionally biased region" description="Basic and acidic residues" evidence="1">
    <location>
        <begin position="156"/>
        <end position="166"/>
    </location>
</feature>